<proteinExistence type="predicted"/>
<evidence type="ECO:0000256" key="1">
    <source>
        <dbReference type="SAM" id="MobiDB-lite"/>
    </source>
</evidence>
<evidence type="ECO:0008006" key="4">
    <source>
        <dbReference type="Google" id="ProtNLM"/>
    </source>
</evidence>
<evidence type="ECO:0000313" key="3">
    <source>
        <dbReference type="Proteomes" id="UP001152876"/>
    </source>
</evidence>
<dbReference type="EMBL" id="AOGK01000024">
    <property type="protein sequence ID" value="MDG5977688.1"/>
    <property type="molecule type" value="Genomic_DNA"/>
</dbReference>
<keyword evidence="3" id="KW-1185">Reference proteome</keyword>
<feature type="region of interest" description="Disordered" evidence="1">
    <location>
        <begin position="710"/>
        <end position="763"/>
    </location>
</feature>
<dbReference type="RefSeq" id="WP_068175136.1">
    <property type="nucleotide sequence ID" value="NZ_AOGK01000024.1"/>
</dbReference>
<feature type="compositionally biased region" description="Polar residues" evidence="1">
    <location>
        <begin position="8"/>
        <end position="19"/>
    </location>
</feature>
<dbReference type="Proteomes" id="UP001152876">
    <property type="component" value="Unassembled WGS sequence"/>
</dbReference>
<dbReference type="AlphaFoldDB" id="A0A9X4SDB5"/>
<gene>
    <name evidence="2" type="ORF">H010_20701</name>
</gene>
<dbReference type="OrthoDB" id="6005188at2"/>
<evidence type="ECO:0000313" key="2">
    <source>
        <dbReference type="EMBL" id="MDG5977688.1"/>
    </source>
</evidence>
<protein>
    <recommendedName>
        <fullName evidence="4">Type III effector protein</fullName>
    </recommendedName>
</protein>
<sequence>MNIDKASSPMTPGRSTPLPSNVERSDSSLARAAENPSSSHLGLSGRGQRAPEDAGLSRRFADTAISAMSTTKTTLAELLGRSQRAMPPGAGDIEAQVVHGTGAATDAAAAGATTSAQGASAAERPAAAVMDRLEKAIEAALNRPVDTDAAASLVNALRRMGPGAGADRAATNADLMKGVTDEKVKAWYAAQGLTDANVEALRSAAFRSGMPNPTGSFLNNAIQYIASPFTGADKGTWAGAGLGFAAAALGAPMNAFQQSAVVTLCESIREHGGPVIVPDKKNINDKHYLPELSKTLETAVNEFSGAHDALQNKMRELGFAADTHLPSKLQSLEPAQLQTLREQVEHLVQKEAKLFDTQRDFMMTQGAHERQWKGNTYQAIPRTLRSPAAGYTGLLSKANLGQFVSPSAQTAVSVVLTATQHVASGFDERNKQEYNNKLNVLYGDFFTAQGNQKLKSGQPLEASDIDAKKLRNFVNFPEQSLVKHVSAETKRQIDGLEKVLNDTSAPARPAADVDKDRSALQTLKDDAAKLKSGKLTELTPGGLAESLLVASDKSAVSPQLWADVKAKYTMREFSAQTAQRVGQMFHMGVLGSGASSVIGKLSSAIVGGTKNAPLHQAVTVPAASGAMAYIGATNQHTAITVKNNRREAATDPGLTSQVWRGVKGGGAEFLSDRKGTQASREANDLLAQEAIGQTLKFAKDVRAELGPLQTQAQVPLSAPPRPGDTSASGVKEIAISIPETSAAKAPESSAGPSHKGKEPAGLR</sequence>
<feature type="region of interest" description="Disordered" evidence="1">
    <location>
        <begin position="1"/>
        <end position="54"/>
    </location>
</feature>
<organism evidence="2 3">
    <name type="scientific">Hydrogenophaga taeniospiralis CCUG 15921</name>
    <dbReference type="NCBI Taxonomy" id="1281780"/>
    <lineage>
        <taxon>Bacteria</taxon>
        <taxon>Pseudomonadati</taxon>
        <taxon>Pseudomonadota</taxon>
        <taxon>Betaproteobacteria</taxon>
        <taxon>Burkholderiales</taxon>
        <taxon>Comamonadaceae</taxon>
        <taxon>Hydrogenophaga</taxon>
    </lineage>
</organism>
<reference evidence="2" key="1">
    <citation type="submission" date="2013-01" db="EMBL/GenBank/DDBJ databases">
        <title>Genome draft of Hydrogenophaga taeniospiralis 2K1.</title>
        <authorList>
            <person name="Gomila M."/>
            <person name="Lalucat J."/>
        </authorList>
    </citation>
    <scope>NUCLEOTIDE SEQUENCE</scope>
    <source>
        <strain evidence="2">CCUG 15921</strain>
    </source>
</reference>
<comment type="caution">
    <text evidence="2">The sequence shown here is derived from an EMBL/GenBank/DDBJ whole genome shotgun (WGS) entry which is preliminary data.</text>
</comment>
<accession>A0A9X4SDB5</accession>
<name>A0A9X4SDB5_9BURK</name>